<sequence length="278" mass="31270">MIRIEDVTFTYAGRKKPAIRNVNLDINRGEFILVVGASGSGKSTLLRLLNGLIPHFYEGEFRGRVLVDGVDTRETSVSKLSRKIGLVFQNPDNQIVTLHVKRELAFGLENIGMRREEIEKRIRGIIKEIHMERIEDKYTDELSGGEKQLLAIAATLAMEPDIIVLDEPTSELDTANAMRIAGILRKVHEKGKGVIVSEHRLDLFIPLADRIVVIDDGVIVADGPAKKIVKEVDFAKHRINEPLAIRIYREVTRRGISIEEVPLGVKDIIEFLRKVRGN</sequence>
<dbReference type="SUPFAM" id="SSF52540">
    <property type="entry name" value="P-loop containing nucleoside triphosphate hydrolases"/>
    <property type="match status" value="1"/>
</dbReference>
<dbReference type="SMART" id="SM00382">
    <property type="entry name" value="AAA"/>
    <property type="match status" value="1"/>
</dbReference>
<reference evidence="11 13" key="1">
    <citation type="submission" date="2018-10" db="EMBL/GenBank/DDBJ databases">
        <title>Co-occurring genomic capacity for anaerobic methane metabolism and dissimilatory sulfite reduction discovered in the Korarchaeota.</title>
        <authorList>
            <person name="Mckay L.J."/>
            <person name="Dlakic M."/>
            <person name="Fields M.W."/>
            <person name="Delmont T.O."/>
            <person name="Eren A.M."/>
            <person name="Jay Z.J."/>
            <person name="Klingelsmith K.B."/>
            <person name="Rusch D.B."/>
            <person name="Inskeep W.P."/>
        </authorList>
    </citation>
    <scope>NUCLEOTIDE SEQUENCE [LARGE SCALE GENOMIC DNA]</scope>
    <source>
        <strain evidence="11 13">MDKW</strain>
    </source>
</reference>
<comment type="function">
    <text evidence="9">Probably part of an ABC transporter complex. Responsible for energy coupling to the transport system.</text>
</comment>
<dbReference type="FunFam" id="3.40.50.300:FF:000224">
    <property type="entry name" value="Energy-coupling factor transporter ATP-binding protein EcfA"/>
    <property type="match status" value="1"/>
</dbReference>
<evidence type="ECO:0000256" key="7">
    <source>
        <dbReference type="ARBA" id="ARBA00022967"/>
    </source>
</evidence>
<dbReference type="InterPro" id="IPR003439">
    <property type="entry name" value="ABC_transporter-like_ATP-bd"/>
</dbReference>
<feature type="domain" description="ABC transporter" evidence="10">
    <location>
        <begin position="2"/>
        <end position="241"/>
    </location>
</feature>
<dbReference type="Gene3D" id="3.40.50.300">
    <property type="entry name" value="P-loop containing nucleotide triphosphate hydrolases"/>
    <property type="match status" value="1"/>
</dbReference>
<keyword evidence="3" id="KW-0813">Transport</keyword>
<reference evidence="12 14" key="2">
    <citation type="journal article" date="2019" name="Nat. Microbiol.">
        <title>Wide diversity of methane and short-chain alkane metabolisms in uncultured archaea.</title>
        <authorList>
            <person name="Borrel G."/>
            <person name="Adam P.S."/>
            <person name="McKay L.J."/>
            <person name="Chen L.X."/>
            <person name="Sierra-Garcia I.N."/>
            <person name="Sieber C.M."/>
            <person name="Letourneur Q."/>
            <person name="Ghozlane A."/>
            <person name="Andersen G.L."/>
            <person name="Li W.J."/>
            <person name="Hallam S.J."/>
            <person name="Muyzer G."/>
            <person name="de Oliveira V.M."/>
            <person name="Inskeep W.P."/>
            <person name="Banfield J.F."/>
            <person name="Gribaldo S."/>
        </authorList>
    </citation>
    <scope>NUCLEOTIDE SEQUENCE [LARGE SCALE GENOMIC DNA]</scope>
    <source>
        <strain evidence="12">NM4</strain>
    </source>
</reference>
<dbReference type="GO" id="GO:0043190">
    <property type="term" value="C:ATP-binding cassette (ABC) transporter complex"/>
    <property type="evidence" value="ECO:0007669"/>
    <property type="project" value="TreeGrafter"/>
</dbReference>
<dbReference type="RefSeq" id="WP_125671834.1">
    <property type="nucleotide sequence ID" value="NZ_RCOS01000113.1"/>
</dbReference>
<keyword evidence="4" id="KW-1003">Cell membrane</keyword>
<dbReference type="PROSITE" id="PS50893">
    <property type="entry name" value="ABC_TRANSPORTER_2"/>
    <property type="match status" value="1"/>
</dbReference>
<keyword evidence="8" id="KW-0472">Membrane</keyword>
<dbReference type="CDD" id="cd03225">
    <property type="entry name" value="ABC_cobalt_CbiO_domain1"/>
    <property type="match status" value="1"/>
</dbReference>
<dbReference type="InterPro" id="IPR050095">
    <property type="entry name" value="ECF_ABC_transporter_ATP-bd"/>
</dbReference>
<evidence type="ECO:0000256" key="8">
    <source>
        <dbReference type="ARBA" id="ARBA00023136"/>
    </source>
</evidence>
<gene>
    <name evidence="11" type="ORF">D6D85_09990</name>
    <name evidence="12" type="ORF">EF810_07920</name>
</gene>
<dbReference type="GO" id="GO:0042626">
    <property type="term" value="F:ATPase-coupled transmembrane transporter activity"/>
    <property type="evidence" value="ECO:0007669"/>
    <property type="project" value="TreeGrafter"/>
</dbReference>
<keyword evidence="7" id="KW-1278">Translocase</keyword>
<evidence type="ECO:0000256" key="1">
    <source>
        <dbReference type="ARBA" id="ARBA00004202"/>
    </source>
</evidence>
<dbReference type="OrthoDB" id="35850at2157"/>
<comment type="caution">
    <text evidence="11">The sequence shown here is derived from an EMBL/GenBank/DDBJ whole genome shotgun (WGS) entry which is preliminary data.</text>
</comment>
<evidence type="ECO:0000256" key="3">
    <source>
        <dbReference type="ARBA" id="ARBA00022448"/>
    </source>
</evidence>
<evidence type="ECO:0000256" key="9">
    <source>
        <dbReference type="ARBA" id="ARBA00025157"/>
    </source>
</evidence>
<name>A0A3R9RM96_9CREN</name>
<dbReference type="PANTHER" id="PTHR43553:SF24">
    <property type="entry name" value="ENERGY-COUPLING FACTOR TRANSPORTER ATP-BINDING PROTEIN ECFA1"/>
    <property type="match status" value="1"/>
</dbReference>
<dbReference type="GO" id="GO:0005524">
    <property type="term" value="F:ATP binding"/>
    <property type="evidence" value="ECO:0007669"/>
    <property type="project" value="UniProtKB-KW"/>
</dbReference>
<comment type="subcellular location">
    <subcellularLocation>
        <location evidence="1">Cell membrane</location>
        <topology evidence="1">Peripheral membrane protein</topology>
    </subcellularLocation>
</comment>
<dbReference type="Proteomes" id="UP000277582">
    <property type="component" value="Unassembled WGS sequence"/>
</dbReference>
<evidence type="ECO:0000313" key="11">
    <source>
        <dbReference type="EMBL" id="RSN73594.1"/>
    </source>
</evidence>
<evidence type="ECO:0000313" key="12">
    <source>
        <dbReference type="EMBL" id="RZN58199.1"/>
    </source>
</evidence>
<protein>
    <submittedName>
        <fullName evidence="11">ABC transporter ATP-binding protein</fullName>
    </submittedName>
</protein>
<evidence type="ECO:0000256" key="6">
    <source>
        <dbReference type="ARBA" id="ARBA00022840"/>
    </source>
</evidence>
<dbReference type="EMBL" id="RCOS01000113">
    <property type="protein sequence ID" value="RSN73594.1"/>
    <property type="molecule type" value="Genomic_DNA"/>
</dbReference>
<keyword evidence="13" id="KW-1185">Reference proteome</keyword>
<keyword evidence="6 11" id="KW-0067">ATP-binding</keyword>
<accession>A0A3R9RM96</accession>
<dbReference type="InterPro" id="IPR017871">
    <property type="entry name" value="ABC_transporter-like_CS"/>
</dbReference>
<keyword evidence="5" id="KW-0547">Nucleotide-binding</keyword>
<dbReference type="Pfam" id="PF00005">
    <property type="entry name" value="ABC_tran"/>
    <property type="match status" value="1"/>
</dbReference>
<evidence type="ECO:0000256" key="2">
    <source>
        <dbReference type="ARBA" id="ARBA00005417"/>
    </source>
</evidence>
<dbReference type="InterPro" id="IPR015856">
    <property type="entry name" value="ABC_transpr_CbiO/EcfA_su"/>
</dbReference>
<dbReference type="InterPro" id="IPR027417">
    <property type="entry name" value="P-loop_NTPase"/>
</dbReference>
<comment type="similarity">
    <text evidence="2">Belongs to the ABC transporter superfamily.</text>
</comment>
<dbReference type="InterPro" id="IPR003593">
    <property type="entry name" value="AAA+_ATPase"/>
</dbReference>
<evidence type="ECO:0000259" key="10">
    <source>
        <dbReference type="PROSITE" id="PS50893"/>
    </source>
</evidence>
<organism evidence="11 13">
    <name type="scientific">Candidatus Methanodesulfokora washburnensis</name>
    <dbReference type="NCBI Taxonomy" id="2478471"/>
    <lineage>
        <taxon>Archaea</taxon>
        <taxon>Thermoproteota</taxon>
        <taxon>Candidatus Korarchaeia</taxon>
        <taxon>Candidatus Korarchaeia incertae sedis</taxon>
        <taxon>Candidatus Methanodesulfokora</taxon>
    </lineage>
</organism>
<evidence type="ECO:0000256" key="4">
    <source>
        <dbReference type="ARBA" id="ARBA00022475"/>
    </source>
</evidence>
<dbReference type="AlphaFoldDB" id="A0A3R9RM96"/>
<dbReference type="GO" id="GO:0016887">
    <property type="term" value="F:ATP hydrolysis activity"/>
    <property type="evidence" value="ECO:0007669"/>
    <property type="project" value="InterPro"/>
</dbReference>
<dbReference type="PROSITE" id="PS00211">
    <property type="entry name" value="ABC_TRANSPORTER_1"/>
    <property type="match status" value="1"/>
</dbReference>
<dbReference type="PANTHER" id="PTHR43553">
    <property type="entry name" value="HEAVY METAL TRANSPORTER"/>
    <property type="match status" value="1"/>
</dbReference>
<dbReference type="Proteomes" id="UP000316217">
    <property type="component" value="Unassembled WGS sequence"/>
</dbReference>
<proteinExistence type="inferred from homology"/>
<evidence type="ECO:0000313" key="13">
    <source>
        <dbReference type="Proteomes" id="UP000277582"/>
    </source>
</evidence>
<dbReference type="EMBL" id="RXII01000121">
    <property type="protein sequence ID" value="RZN58199.1"/>
    <property type="molecule type" value="Genomic_DNA"/>
</dbReference>
<evidence type="ECO:0000313" key="14">
    <source>
        <dbReference type="Proteomes" id="UP000316217"/>
    </source>
</evidence>
<evidence type="ECO:0000256" key="5">
    <source>
        <dbReference type="ARBA" id="ARBA00022741"/>
    </source>
</evidence>